<accession>A0ACC2RE37</accession>
<name>A0ACC2RE37_9FUNG</name>
<sequence length="95" mass="10080">MFISTSLKTTAQGQDSNPDPEPLQATSPEDQGAACPRFPGVESLQAEANNDCLKVEASQTKEIIAPNGGTIKVPNGGKKKFYHLLHGLEVCLGDQ</sequence>
<proteinExistence type="predicted"/>
<evidence type="ECO:0000313" key="1">
    <source>
        <dbReference type="EMBL" id="KAJ9048358.1"/>
    </source>
</evidence>
<gene>
    <name evidence="1" type="ORF">DSO57_1035787</name>
</gene>
<protein>
    <submittedName>
        <fullName evidence="1">Uncharacterized protein</fullName>
    </submittedName>
</protein>
<reference evidence="1" key="1">
    <citation type="submission" date="2022-04" db="EMBL/GenBank/DDBJ databases">
        <title>Genome of the entomopathogenic fungus Entomophthora muscae.</title>
        <authorList>
            <person name="Elya C."/>
            <person name="Lovett B.R."/>
            <person name="Lee E."/>
            <person name="Macias A.M."/>
            <person name="Hajek A.E."/>
            <person name="De Bivort B.L."/>
            <person name="Kasson M.T."/>
            <person name="De Fine Licht H.H."/>
            <person name="Stajich J.E."/>
        </authorList>
    </citation>
    <scope>NUCLEOTIDE SEQUENCE</scope>
    <source>
        <strain evidence="1">Berkeley</strain>
    </source>
</reference>
<evidence type="ECO:0000313" key="2">
    <source>
        <dbReference type="Proteomes" id="UP001165960"/>
    </source>
</evidence>
<dbReference type="Proteomes" id="UP001165960">
    <property type="component" value="Unassembled WGS sequence"/>
</dbReference>
<dbReference type="EMBL" id="QTSX02007425">
    <property type="protein sequence ID" value="KAJ9048358.1"/>
    <property type="molecule type" value="Genomic_DNA"/>
</dbReference>
<keyword evidence="2" id="KW-1185">Reference proteome</keyword>
<comment type="caution">
    <text evidence="1">The sequence shown here is derived from an EMBL/GenBank/DDBJ whole genome shotgun (WGS) entry which is preliminary data.</text>
</comment>
<organism evidence="1 2">
    <name type="scientific">Entomophthora muscae</name>
    <dbReference type="NCBI Taxonomy" id="34485"/>
    <lineage>
        <taxon>Eukaryota</taxon>
        <taxon>Fungi</taxon>
        <taxon>Fungi incertae sedis</taxon>
        <taxon>Zoopagomycota</taxon>
        <taxon>Entomophthoromycotina</taxon>
        <taxon>Entomophthoromycetes</taxon>
        <taxon>Entomophthorales</taxon>
        <taxon>Entomophthoraceae</taxon>
        <taxon>Entomophthora</taxon>
    </lineage>
</organism>